<keyword evidence="2" id="KW-1185">Reference proteome</keyword>
<accession>A0A8S1MUX1</accession>
<name>A0A8S1MUX1_PARPR</name>
<sequence>MNNLHDHQTQSLKYEHMIDFNMQNIVGYILSKDLKYIVIFTHSQQDIQNLQIRIYQTQSFQLIITFNISQINLKIDKIFFSDDSSYLYYYSHFNHLNLLNLEDLTFKTIFIDIQSKNQKHYFCGLTLFIKEEQKLHIYNIQNQQKIEQIRFGFPFSHFIPFSSNQYFIMNDIQQTLEVWFNYQYYFKNKISKQFSKIPNKIVLIKNHLILCVFMFRSIQFLSQNNFHILRNIQLINYFMNQQLYIDDKITIIRAQIHPPKLEQINLFPQISNNQLLLENDFLEQFDIHEQTSKLLIGINFQESANFKLKIYKLQF</sequence>
<dbReference type="Proteomes" id="UP000688137">
    <property type="component" value="Unassembled WGS sequence"/>
</dbReference>
<comment type="caution">
    <text evidence="1">The sequence shown here is derived from an EMBL/GenBank/DDBJ whole genome shotgun (WGS) entry which is preliminary data.</text>
</comment>
<dbReference type="OMA" id="MPEISHK"/>
<dbReference type="EMBL" id="CAJJDM010000067">
    <property type="protein sequence ID" value="CAD8081116.1"/>
    <property type="molecule type" value="Genomic_DNA"/>
</dbReference>
<evidence type="ECO:0000313" key="1">
    <source>
        <dbReference type="EMBL" id="CAD8081116.1"/>
    </source>
</evidence>
<gene>
    <name evidence="1" type="ORF">PPRIM_AZ9-3.1.T0650058</name>
</gene>
<evidence type="ECO:0000313" key="2">
    <source>
        <dbReference type="Proteomes" id="UP000688137"/>
    </source>
</evidence>
<organism evidence="1 2">
    <name type="scientific">Paramecium primaurelia</name>
    <dbReference type="NCBI Taxonomy" id="5886"/>
    <lineage>
        <taxon>Eukaryota</taxon>
        <taxon>Sar</taxon>
        <taxon>Alveolata</taxon>
        <taxon>Ciliophora</taxon>
        <taxon>Intramacronucleata</taxon>
        <taxon>Oligohymenophorea</taxon>
        <taxon>Peniculida</taxon>
        <taxon>Parameciidae</taxon>
        <taxon>Paramecium</taxon>
    </lineage>
</organism>
<protein>
    <submittedName>
        <fullName evidence="1">Uncharacterized protein</fullName>
    </submittedName>
</protein>
<dbReference type="AlphaFoldDB" id="A0A8S1MUX1"/>
<reference evidence="1" key="1">
    <citation type="submission" date="2021-01" db="EMBL/GenBank/DDBJ databases">
        <authorList>
            <consortium name="Genoscope - CEA"/>
            <person name="William W."/>
        </authorList>
    </citation>
    <scope>NUCLEOTIDE SEQUENCE</scope>
</reference>
<proteinExistence type="predicted"/>